<dbReference type="Gene3D" id="2.60.40.1820">
    <property type="match status" value="1"/>
</dbReference>
<keyword evidence="5" id="KW-1185">Reference proteome</keyword>
<feature type="chain" id="PRO_5001969127" description="Late embryogenesis abundant protein LEA-2 subgroup domain-containing protein" evidence="2">
    <location>
        <begin position="24"/>
        <end position="154"/>
    </location>
</feature>
<evidence type="ECO:0000256" key="2">
    <source>
        <dbReference type="SAM" id="SignalP"/>
    </source>
</evidence>
<dbReference type="OrthoDB" id="5954188at2"/>
<reference evidence="4 5" key="1">
    <citation type="submission" date="2013-08" db="EMBL/GenBank/DDBJ databases">
        <title>Genome sequencing of Lysobacter.</title>
        <authorList>
            <person name="Zhang S."/>
            <person name="Wang G."/>
        </authorList>
    </citation>
    <scope>NUCLEOTIDE SEQUENCE [LARGE SCALE GENOMIC DNA]</scope>
    <source>
        <strain evidence="4 5">Ko07</strain>
    </source>
</reference>
<dbReference type="Pfam" id="PF03168">
    <property type="entry name" value="LEA_2"/>
    <property type="match status" value="1"/>
</dbReference>
<organism evidence="4 5">
    <name type="scientific">Lysobacter concretionis Ko07 = DSM 16239</name>
    <dbReference type="NCBI Taxonomy" id="1122185"/>
    <lineage>
        <taxon>Bacteria</taxon>
        <taxon>Pseudomonadati</taxon>
        <taxon>Pseudomonadota</taxon>
        <taxon>Gammaproteobacteria</taxon>
        <taxon>Lysobacterales</taxon>
        <taxon>Lysobacteraceae</taxon>
        <taxon>Novilysobacter</taxon>
    </lineage>
</organism>
<feature type="domain" description="Late embryogenesis abundant protein LEA-2 subgroup" evidence="3">
    <location>
        <begin position="46"/>
        <end position="125"/>
    </location>
</feature>
<feature type="region of interest" description="Disordered" evidence="1">
    <location>
        <begin position="128"/>
        <end position="154"/>
    </location>
</feature>
<dbReference type="Proteomes" id="UP000030017">
    <property type="component" value="Unassembled WGS sequence"/>
</dbReference>
<evidence type="ECO:0000313" key="5">
    <source>
        <dbReference type="Proteomes" id="UP000030017"/>
    </source>
</evidence>
<evidence type="ECO:0000256" key="1">
    <source>
        <dbReference type="SAM" id="MobiDB-lite"/>
    </source>
</evidence>
<sequence>MRWASWALCALLLAACASGPARRVSEPTARIQQLTVLADGNWSTELRIENFSSIPMRFDSVQFALSVDGQDAGTLAAQPALTIGPESADVITMTLSPSVAAKLAVADALARKRGLDYTLEGTVAATPDEQRQREYKLKRSSALSPTPGLPGVLR</sequence>
<proteinExistence type="predicted"/>
<dbReference type="EMBL" id="AVPS01000009">
    <property type="protein sequence ID" value="KGM50967.1"/>
    <property type="molecule type" value="Genomic_DNA"/>
</dbReference>
<protein>
    <recommendedName>
        <fullName evidence="3">Late embryogenesis abundant protein LEA-2 subgroup domain-containing protein</fullName>
    </recommendedName>
</protein>
<evidence type="ECO:0000259" key="3">
    <source>
        <dbReference type="Pfam" id="PF03168"/>
    </source>
</evidence>
<dbReference type="AlphaFoldDB" id="A0A0A0EP55"/>
<comment type="caution">
    <text evidence="4">The sequence shown here is derived from an EMBL/GenBank/DDBJ whole genome shotgun (WGS) entry which is preliminary data.</text>
</comment>
<name>A0A0A0EP55_9GAMM</name>
<accession>A0A0A0EP55</accession>
<keyword evidence="2" id="KW-0732">Signal</keyword>
<dbReference type="PROSITE" id="PS51257">
    <property type="entry name" value="PROKAR_LIPOPROTEIN"/>
    <property type="match status" value="1"/>
</dbReference>
<evidence type="ECO:0000313" key="4">
    <source>
        <dbReference type="EMBL" id="KGM50967.1"/>
    </source>
</evidence>
<dbReference type="STRING" id="1122185.N792_12895"/>
<feature type="signal peptide" evidence="2">
    <location>
        <begin position="1"/>
        <end position="23"/>
    </location>
</feature>
<dbReference type="eggNOG" id="ENOG5030R85">
    <property type="taxonomic scope" value="Bacteria"/>
</dbReference>
<feature type="compositionally biased region" description="Basic and acidic residues" evidence="1">
    <location>
        <begin position="128"/>
        <end position="137"/>
    </location>
</feature>
<dbReference type="InterPro" id="IPR004864">
    <property type="entry name" value="LEA_2"/>
</dbReference>
<gene>
    <name evidence="4" type="ORF">N792_12895</name>
</gene>
<dbReference type="SUPFAM" id="SSF117070">
    <property type="entry name" value="LEA14-like"/>
    <property type="match status" value="1"/>
</dbReference>